<sequence>MARQRRSSCLSVLKIFKGWCSNIGRDDTSEDGLYVRRICASDEDGRRWIADPWIDGRASAFIARFYETRVSDPDRQTLAL</sequence>
<reference evidence="2" key="1">
    <citation type="journal article" date="2010" name="Nat. Biotechnol.">
        <title>Draft genome sequence of the oilseed species Ricinus communis.</title>
        <authorList>
            <person name="Chan A.P."/>
            <person name="Crabtree J."/>
            <person name="Zhao Q."/>
            <person name="Lorenzi H."/>
            <person name="Orvis J."/>
            <person name="Puiu D."/>
            <person name="Melake-Berhan A."/>
            <person name="Jones K.M."/>
            <person name="Redman J."/>
            <person name="Chen G."/>
            <person name="Cahoon E.B."/>
            <person name="Gedil M."/>
            <person name="Stanke M."/>
            <person name="Haas B.J."/>
            <person name="Wortman J.R."/>
            <person name="Fraser-Liggett C.M."/>
            <person name="Ravel J."/>
            <person name="Rabinowicz P.D."/>
        </authorList>
    </citation>
    <scope>NUCLEOTIDE SEQUENCE [LARGE SCALE GENOMIC DNA]</scope>
    <source>
        <strain evidence="2">cv. Hale</strain>
    </source>
</reference>
<accession>B9S025</accession>
<gene>
    <name evidence="1" type="ORF">RCOM_1004060</name>
</gene>
<evidence type="ECO:0000313" key="2">
    <source>
        <dbReference type="Proteomes" id="UP000008311"/>
    </source>
</evidence>
<protein>
    <submittedName>
        <fullName evidence="1">Uncharacterized protein</fullName>
    </submittedName>
</protein>
<evidence type="ECO:0000313" key="1">
    <source>
        <dbReference type="EMBL" id="EEF43208.1"/>
    </source>
</evidence>
<dbReference type="EMBL" id="EQ973835">
    <property type="protein sequence ID" value="EEF43208.1"/>
    <property type="molecule type" value="Genomic_DNA"/>
</dbReference>
<proteinExistence type="predicted"/>
<dbReference type="InParanoid" id="B9S025"/>
<dbReference type="Proteomes" id="UP000008311">
    <property type="component" value="Unassembled WGS sequence"/>
</dbReference>
<dbReference type="AlphaFoldDB" id="B9S025"/>
<keyword evidence="2" id="KW-1185">Reference proteome</keyword>
<dbReference type="eggNOG" id="ENOG502S6TA">
    <property type="taxonomic scope" value="Eukaryota"/>
</dbReference>
<organism evidence="1 2">
    <name type="scientific">Ricinus communis</name>
    <name type="common">Castor bean</name>
    <dbReference type="NCBI Taxonomy" id="3988"/>
    <lineage>
        <taxon>Eukaryota</taxon>
        <taxon>Viridiplantae</taxon>
        <taxon>Streptophyta</taxon>
        <taxon>Embryophyta</taxon>
        <taxon>Tracheophyta</taxon>
        <taxon>Spermatophyta</taxon>
        <taxon>Magnoliopsida</taxon>
        <taxon>eudicotyledons</taxon>
        <taxon>Gunneridae</taxon>
        <taxon>Pentapetalae</taxon>
        <taxon>rosids</taxon>
        <taxon>fabids</taxon>
        <taxon>Malpighiales</taxon>
        <taxon>Euphorbiaceae</taxon>
        <taxon>Acalyphoideae</taxon>
        <taxon>Acalypheae</taxon>
        <taxon>Ricinus</taxon>
    </lineage>
</organism>
<dbReference type="PANTHER" id="PTHR33511">
    <property type="entry name" value="OS06G0632400 PROTEIN"/>
    <property type="match status" value="1"/>
</dbReference>
<name>B9S025_RICCO</name>